<dbReference type="InterPro" id="IPR009000">
    <property type="entry name" value="Transl_B-barrel_sf"/>
</dbReference>
<comment type="caution">
    <text evidence="10">The sequence shown here is derived from an EMBL/GenBank/DDBJ whole genome shotgun (WGS) entry which is preliminary data.</text>
</comment>
<comment type="function">
    <text evidence="8">One of the essential components for the initiation of protein synthesis. Protects formylmethionyl-tRNA from spontaneous hydrolysis and promotes its binding to the 30S ribosomal subunits. Also involved in the hydrolysis of GTP during the formation of the 70S ribosomal complex.</text>
</comment>
<dbReference type="SUPFAM" id="SSF52156">
    <property type="entry name" value="Initiation factor IF2/eIF5b, domain 3"/>
    <property type="match status" value="1"/>
</dbReference>
<keyword evidence="3 8" id="KW-0396">Initiation factor</keyword>
<dbReference type="GO" id="GO:0003924">
    <property type="term" value="F:GTPase activity"/>
    <property type="evidence" value="ECO:0007669"/>
    <property type="project" value="InterPro"/>
</dbReference>
<dbReference type="Pfam" id="PF00009">
    <property type="entry name" value="GTP_EFTU"/>
    <property type="match status" value="1"/>
</dbReference>
<dbReference type="PANTHER" id="PTHR43381:SF4">
    <property type="entry name" value="EUKARYOTIC TRANSLATION INITIATION FACTOR 5B"/>
    <property type="match status" value="1"/>
</dbReference>
<dbReference type="InterPro" id="IPR000178">
    <property type="entry name" value="TF_IF2_bacterial-like"/>
</dbReference>
<dbReference type="InterPro" id="IPR000795">
    <property type="entry name" value="T_Tr_GTP-bd_dom"/>
</dbReference>
<comment type="similarity">
    <text evidence="1 8">Belongs to the TRAFAC class translation factor GTPase superfamily. Classic translation factor GTPase family. IF-2 subfamily.</text>
</comment>
<proteinExistence type="inferred from homology"/>
<dbReference type="PROSITE" id="PS51722">
    <property type="entry name" value="G_TR_2"/>
    <property type="match status" value="1"/>
</dbReference>
<evidence type="ECO:0000256" key="5">
    <source>
        <dbReference type="ARBA" id="ARBA00022917"/>
    </source>
</evidence>
<keyword evidence="4" id="KW-0547">Nucleotide-binding</keyword>
<dbReference type="Pfam" id="PF11987">
    <property type="entry name" value="IF-2"/>
    <property type="match status" value="1"/>
</dbReference>
<evidence type="ECO:0000313" key="10">
    <source>
        <dbReference type="EMBL" id="OGZ05236.1"/>
    </source>
</evidence>
<organism evidence="10 11">
    <name type="scientific">Candidatus Lloydbacteria bacterium RIFCSPHIGHO2_01_FULL_49_22</name>
    <dbReference type="NCBI Taxonomy" id="1798658"/>
    <lineage>
        <taxon>Bacteria</taxon>
        <taxon>Candidatus Lloydiibacteriota</taxon>
    </lineage>
</organism>
<dbReference type="Pfam" id="PF22042">
    <property type="entry name" value="EF-G_D2"/>
    <property type="match status" value="1"/>
</dbReference>
<dbReference type="NCBIfam" id="TIGR00487">
    <property type="entry name" value="IF-2"/>
    <property type="match status" value="1"/>
</dbReference>
<dbReference type="GO" id="GO:0005525">
    <property type="term" value="F:GTP binding"/>
    <property type="evidence" value="ECO:0007669"/>
    <property type="project" value="UniProtKB-KW"/>
</dbReference>
<keyword evidence="6" id="KW-0342">GTP-binding</keyword>
<reference evidence="10 11" key="1">
    <citation type="journal article" date="2016" name="Nat. Commun.">
        <title>Thousands of microbial genomes shed light on interconnected biogeochemical processes in an aquifer system.</title>
        <authorList>
            <person name="Anantharaman K."/>
            <person name="Brown C.T."/>
            <person name="Hug L.A."/>
            <person name="Sharon I."/>
            <person name="Castelle C.J."/>
            <person name="Probst A.J."/>
            <person name="Thomas B.C."/>
            <person name="Singh A."/>
            <person name="Wilkins M.J."/>
            <person name="Karaoz U."/>
            <person name="Brodie E.L."/>
            <person name="Williams K.H."/>
            <person name="Hubbard S.S."/>
            <person name="Banfield J.F."/>
        </authorList>
    </citation>
    <scope>NUCLEOTIDE SEQUENCE [LARGE SCALE GENOMIC DNA]</scope>
</reference>
<sequence>MAEKNTTSSVERSPIVVIMGHVDHGKSTLLDYIRKTNIVATEAGGITQHISAYEVTHKDAKETEKRITFLDTPGHAAFQSMRSRGARVADIAVLVVSAEDGVKTQTIEAHKAIVEAKIPYIVAINKIDKPNANIEKTKQTLAEAEIYIEGYGGDIPFVLISAKTGQGVPELLDMMLLIAEMNELTGDTSIPAKGVIIESKMDPKKGIIATVVITDGTLNKGMFVVAEGAMTPVRAIENFLGKPLESATFSSPILLSGWTAVPNVGAEFTALENKKGAEALVGQANLVKKIVVKDSLPADGVLFPIIIRADVAGSLEAIVSEIGKLKHERVILKVIQKGVGAVNESDIKLAFGTNNPVVIAFHTKADTPAIDLAARTDVTIHQFDVIYKLTEWLEEEIKRRAPHIEMEERLGEFRIIRCFSQQKNLQVVGGAVLSGKMVNGARVKIMRREVEIGEGKVVELQSQKVKAAEVLEGHECGLQVESKFTLAERDVLIPYIIVKKQ</sequence>
<dbReference type="CDD" id="cd01887">
    <property type="entry name" value="IF2_eIF5B"/>
    <property type="match status" value="1"/>
</dbReference>
<accession>A0A1G2CV57</accession>
<dbReference type="InterPro" id="IPR036925">
    <property type="entry name" value="TIF_IF2_dom3_sf"/>
</dbReference>
<gene>
    <name evidence="10" type="ORF">A2845_02875</name>
</gene>
<dbReference type="InterPro" id="IPR027417">
    <property type="entry name" value="P-loop_NTPase"/>
</dbReference>
<evidence type="ECO:0000313" key="11">
    <source>
        <dbReference type="Proteomes" id="UP000177122"/>
    </source>
</evidence>
<dbReference type="InterPro" id="IPR005225">
    <property type="entry name" value="Small_GTP-bd"/>
</dbReference>
<dbReference type="InterPro" id="IPR015760">
    <property type="entry name" value="TIF_IF2"/>
</dbReference>
<dbReference type="AlphaFoldDB" id="A0A1G2CV57"/>
<dbReference type="Gene3D" id="2.40.30.10">
    <property type="entry name" value="Translation factors"/>
    <property type="match status" value="2"/>
</dbReference>
<evidence type="ECO:0000256" key="6">
    <source>
        <dbReference type="ARBA" id="ARBA00023134"/>
    </source>
</evidence>
<dbReference type="InterPro" id="IPR023115">
    <property type="entry name" value="TIF_IF2_dom3"/>
</dbReference>
<dbReference type="SUPFAM" id="SSF52540">
    <property type="entry name" value="P-loop containing nucleoside triphosphate hydrolases"/>
    <property type="match status" value="1"/>
</dbReference>
<dbReference type="Proteomes" id="UP000177122">
    <property type="component" value="Unassembled WGS sequence"/>
</dbReference>
<dbReference type="InterPro" id="IPR053905">
    <property type="entry name" value="EF-G-like_DII"/>
</dbReference>
<dbReference type="PRINTS" id="PR00315">
    <property type="entry name" value="ELONGATNFCT"/>
</dbReference>
<feature type="domain" description="Tr-type G" evidence="9">
    <location>
        <begin position="11"/>
        <end position="185"/>
    </location>
</feature>
<evidence type="ECO:0000256" key="4">
    <source>
        <dbReference type="ARBA" id="ARBA00022741"/>
    </source>
</evidence>
<evidence type="ECO:0000256" key="2">
    <source>
        <dbReference type="ARBA" id="ARBA00020675"/>
    </source>
</evidence>
<dbReference type="FunFam" id="3.40.50.10050:FF:000001">
    <property type="entry name" value="Translation initiation factor IF-2"/>
    <property type="match status" value="1"/>
</dbReference>
<dbReference type="NCBIfam" id="TIGR00231">
    <property type="entry name" value="small_GTP"/>
    <property type="match status" value="1"/>
</dbReference>
<dbReference type="GO" id="GO:0003743">
    <property type="term" value="F:translation initiation factor activity"/>
    <property type="evidence" value="ECO:0007669"/>
    <property type="project" value="UniProtKB-UniRule"/>
</dbReference>
<evidence type="ECO:0000256" key="8">
    <source>
        <dbReference type="RuleBase" id="RU000644"/>
    </source>
</evidence>
<evidence type="ECO:0000256" key="7">
    <source>
        <dbReference type="NCBIfam" id="TIGR00487"/>
    </source>
</evidence>
<dbReference type="GO" id="GO:0005737">
    <property type="term" value="C:cytoplasm"/>
    <property type="evidence" value="ECO:0007669"/>
    <property type="project" value="UniProtKB-UniRule"/>
</dbReference>
<dbReference type="Gene3D" id="3.40.50.300">
    <property type="entry name" value="P-loop containing nucleotide triphosphate hydrolases"/>
    <property type="match status" value="1"/>
</dbReference>
<dbReference type="EMBL" id="MHLI01000015">
    <property type="protein sequence ID" value="OGZ05236.1"/>
    <property type="molecule type" value="Genomic_DNA"/>
</dbReference>
<name>A0A1G2CV57_9BACT</name>
<dbReference type="Gene3D" id="3.40.50.10050">
    <property type="entry name" value="Translation initiation factor IF- 2, domain 3"/>
    <property type="match status" value="1"/>
</dbReference>
<dbReference type="FunFam" id="3.40.50.300:FF:000019">
    <property type="entry name" value="Translation initiation factor IF-2"/>
    <property type="match status" value="1"/>
</dbReference>
<evidence type="ECO:0000256" key="3">
    <source>
        <dbReference type="ARBA" id="ARBA00022540"/>
    </source>
</evidence>
<evidence type="ECO:0000256" key="1">
    <source>
        <dbReference type="ARBA" id="ARBA00007733"/>
    </source>
</evidence>
<protein>
    <recommendedName>
        <fullName evidence="2 7">Translation initiation factor IF-2</fullName>
    </recommendedName>
</protein>
<keyword evidence="5 8" id="KW-0648">Protein biosynthesis</keyword>
<evidence type="ECO:0000259" key="9">
    <source>
        <dbReference type="PROSITE" id="PS51722"/>
    </source>
</evidence>
<dbReference type="SUPFAM" id="SSF50447">
    <property type="entry name" value="Translation proteins"/>
    <property type="match status" value="2"/>
</dbReference>
<dbReference type="PANTHER" id="PTHR43381">
    <property type="entry name" value="TRANSLATION INITIATION FACTOR IF-2-RELATED"/>
    <property type="match status" value="1"/>
</dbReference>